<reference evidence="2" key="1">
    <citation type="submission" date="2022-11" db="UniProtKB">
        <authorList>
            <consortium name="WormBaseParasite"/>
        </authorList>
    </citation>
    <scope>IDENTIFICATION</scope>
</reference>
<proteinExistence type="predicted"/>
<evidence type="ECO:0000313" key="1">
    <source>
        <dbReference type="Proteomes" id="UP000887578"/>
    </source>
</evidence>
<organism evidence="1 2">
    <name type="scientific">Panagrolaimus davidi</name>
    <dbReference type="NCBI Taxonomy" id="227884"/>
    <lineage>
        <taxon>Eukaryota</taxon>
        <taxon>Metazoa</taxon>
        <taxon>Ecdysozoa</taxon>
        <taxon>Nematoda</taxon>
        <taxon>Chromadorea</taxon>
        <taxon>Rhabditida</taxon>
        <taxon>Tylenchina</taxon>
        <taxon>Panagrolaimomorpha</taxon>
        <taxon>Panagrolaimoidea</taxon>
        <taxon>Panagrolaimidae</taxon>
        <taxon>Panagrolaimus</taxon>
    </lineage>
</organism>
<keyword evidence="1" id="KW-1185">Reference proteome</keyword>
<name>A0A914QYM6_9BILA</name>
<dbReference type="WBParaSite" id="PDA_v2.g4179.t1">
    <property type="protein sequence ID" value="PDA_v2.g4179.t1"/>
    <property type="gene ID" value="PDA_v2.g4179"/>
</dbReference>
<dbReference type="Proteomes" id="UP000887578">
    <property type="component" value="Unplaced"/>
</dbReference>
<protein>
    <submittedName>
        <fullName evidence="2">Uncharacterized protein</fullName>
    </submittedName>
</protein>
<accession>A0A914QYM6</accession>
<evidence type="ECO:0000313" key="2">
    <source>
        <dbReference type="WBParaSite" id="PDA_v2.g4179.t1"/>
    </source>
</evidence>
<dbReference type="AlphaFoldDB" id="A0A914QYM6"/>
<sequence>MEANEQINAAFNFQSVILLPKAFPSKVLKWMKQNAKPKMALKLMKVCKYFYYEDGFQYLVVKRLAYGDNKLAYSTLDDKRHEIDTLDSLPKKLWIVGWMAILSVQCTAASTLLLKTAICNIRKLQLTNQHITLYEFMLLTDGGTIESCGIIKTVIKNDKDEIVPLEDICECLPNAQRIDIGYEAPSIHSLKAAETKISSKLKQLELWISPVNNLGLLSLLSYMKKHQQIQYKLWIIGVPPDQYTKDFAPFVDKVVQEWSAEYAPPSIIVTPTTFVPCRKSSIEKIL</sequence>